<dbReference type="AlphaFoldDB" id="A0AAQ3L9F6"/>
<protein>
    <submittedName>
        <fullName evidence="2">NAD(P)H-dependent oxidoreductase</fullName>
        <ecNumber evidence="2">1.-.-.-</ecNumber>
    </submittedName>
</protein>
<proteinExistence type="predicted"/>
<keyword evidence="2" id="KW-0560">Oxidoreductase</keyword>
<dbReference type="Proteomes" id="UP001304300">
    <property type="component" value="Chromosome"/>
</dbReference>
<reference evidence="2 3" key="1">
    <citation type="submission" date="2023-10" db="EMBL/GenBank/DDBJ databases">
        <title>Rubellicoccus peritrichatus gen. nov., sp. nov., isolated from an algae of coral reef tank.</title>
        <authorList>
            <person name="Luo J."/>
        </authorList>
    </citation>
    <scope>NUCLEOTIDE SEQUENCE [LARGE SCALE GENOMIC DNA]</scope>
    <source>
        <strain evidence="2 3">CR14</strain>
    </source>
</reference>
<dbReference type="InterPro" id="IPR005025">
    <property type="entry name" value="FMN_Rdtase-like_dom"/>
</dbReference>
<dbReference type="EC" id="1.-.-.-" evidence="2"/>
<dbReference type="Pfam" id="PF03358">
    <property type="entry name" value="FMN_red"/>
    <property type="match status" value="1"/>
</dbReference>
<evidence type="ECO:0000259" key="1">
    <source>
        <dbReference type="Pfam" id="PF03358"/>
    </source>
</evidence>
<accession>A0AAQ3L9F6</accession>
<dbReference type="InterPro" id="IPR029039">
    <property type="entry name" value="Flavoprotein-like_sf"/>
</dbReference>
<dbReference type="GO" id="GO:0016491">
    <property type="term" value="F:oxidoreductase activity"/>
    <property type="evidence" value="ECO:0007669"/>
    <property type="project" value="UniProtKB-KW"/>
</dbReference>
<dbReference type="PANTHER" id="PTHR30543">
    <property type="entry name" value="CHROMATE REDUCTASE"/>
    <property type="match status" value="1"/>
</dbReference>
<dbReference type="GO" id="GO:0005829">
    <property type="term" value="C:cytosol"/>
    <property type="evidence" value="ECO:0007669"/>
    <property type="project" value="TreeGrafter"/>
</dbReference>
<sequence>MKILVISCSHNPKSRSNILAQEALNDLKAEGGEVEWIDLAKTELPFCDGAHSYGHENVGPVSEKISQADGIILAAPVYNYDLNAAAKNLLELTGRNWTGKIVGFACAAGGHGSFMSIMPFANSLMLDFRCVIVPRFVYATGAAFADGKVSDPEIRERVRGLAKDLVNFSKGLNGYTEKAD</sequence>
<gene>
    <name evidence="2" type="ORF">RZN69_20955</name>
</gene>
<organism evidence="2 3">
    <name type="scientific">Rubellicoccus peritrichatus</name>
    <dbReference type="NCBI Taxonomy" id="3080537"/>
    <lineage>
        <taxon>Bacteria</taxon>
        <taxon>Pseudomonadati</taxon>
        <taxon>Verrucomicrobiota</taxon>
        <taxon>Opitutia</taxon>
        <taxon>Puniceicoccales</taxon>
        <taxon>Cerasicoccaceae</taxon>
        <taxon>Rubellicoccus</taxon>
    </lineage>
</organism>
<feature type="domain" description="NADPH-dependent FMN reductase-like" evidence="1">
    <location>
        <begin position="1"/>
        <end position="141"/>
    </location>
</feature>
<dbReference type="Gene3D" id="3.40.50.360">
    <property type="match status" value="1"/>
</dbReference>
<evidence type="ECO:0000313" key="3">
    <source>
        <dbReference type="Proteomes" id="UP001304300"/>
    </source>
</evidence>
<evidence type="ECO:0000313" key="2">
    <source>
        <dbReference type="EMBL" id="WOO41097.1"/>
    </source>
</evidence>
<dbReference type="GO" id="GO:0010181">
    <property type="term" value="F:FMN binding"/>
    <property type="evidence" value="ECO:0007669"/>
    <property type="project" value="TreeGrafter"/>
</dbReference>
<name>A0AAQ3L9F6_9BACT</name>
<dbReference type="InterPro" id="IPR050712">
    <property type="entry name" value="NAD(P)H-dep_reductase"/>
</dbReference>
<dbReference type="PANTHER" id="PTHR30543:SF28">
    <property type="entry name" value="NADPH-DEPENDENT FMN REDUCTASE-LIKE DOMAIN-CONTAINING PROTEIN"/>
    <property type="match status" value="1"/>
</dbReference>
<dbReference type="EMBL" id="CP136920">
    <property type="protein sequence ID" value="WOO41097.1"/>
    <property type="molecule type" value="Genomic_DNA"/>
</dbReference>
<dbReference type="SUPFAM" id="SSF52218">
    <property type="entry name" value="Flavoproteins"/>
    <property type="match status" value="1"/>
</dbReference>
<dbReference type="RefSeq" id="WP_317833475.1">
    <property type="nucleotide sequence ID" value="NZ_CP136920.1"/>
</dbReference>
<dbReference type="KEGG" id="puo:RZN69_20955"/>
<keyword evidence="3" id="KW-1185">Reference proteome</keyword>